<dbReference type="RefSeq" id="WP_108984693.1">
    <property type="nucleotide sequence ID" value="NZ_BFBR01000004.1"/>
</dbReference>
<feature type="domain" description="HTH-type transcriptional regulator AraC-type N-terminal" evidence="2">
    <location>
        <begin position="40"/>
        <end position="183"/>
    </location>
</feature>
<gene>
    <name evidence="3" type="ORF">PbB2_01482</name>
</gene>
<dbReference type="GO" id="GO:0000976">
    <property type="term" value="F:transcription cis-regulatory region binding"/>
    <property type="evidence" value="ECO:0007669"/>
    <property type="project" value="TreeGrafter"/>
</dbReference>
<dbReference type="AlphaFoldDB" id="A0A2P2E9S1"/>
<organism evidence="3 4">
    <name type="scientific">Candidatus Phycosocius bacilliformis</name>
    <dbReference type="NCBI Taxonomy" id="1445552"/>
    <lineage>
        <taxon>Bacteria</taxon>
        <taxon>Pseudomonadati</taxon>
        <taxon>Pseudomonadota</taxon>
        <taxon>Alphaproteobacteria</taxon>
        <taxon>Caulobacterales</taxon>
        <taxon>Caulobacterales incertae sedis</taxon>
        <taxon>Candidatus Phycosocius</taxon>
    </lineage>
</organism>
<keyword evidence="4" id="KW-1185">Reference proteome</keyword>
<keyword evidence="1" id="KW-0238">DNA-binding</keyword>
<reference evidence="3" key="1">
    <citation type="journal article" date="2018" name="Genome Announc.">
        <title>Draft Genome Sequence of "Candidatus Phycosocius bacilliformis," an Alphaproteobacterial Ectosymbiont of the Hydrocarbon-Producing Green Alga Botryococcus braunii.</title>
        <authorList>
            <person name="Tanabe Y."/>
            <person name="Yamaguchi H."/>
            <person name="Watanabe M.M."/>
        </authorList>
    </citation>
    <scope>NUCLEOTIDE SEQUENCE [LARGE SCALE GENOMIC DNA]</scope>
    <source>
        <strain evidence="3">BOTRYCO-2</strain>
    </source>
</reference>
<protein>
    <recommendedName>
        <fullName evidence="2">HTH-type transcriptional regulator AraC-type N-terminal domain-containing protein</fullName>
    </recommendedName>
</protein>
<dbReference type="EMBL" id="BFBR01000004">
    <property type="protein sequence ID" value="GBF57812.1"/>
    <property type="molecule type" value="Genomic_DNA"/>
</dbReference>
<accession>A0A2P2E9S1</accession>
<comment type="caution">
    <text evidence="3">The sequence shown here is derived from an EMBL/GenBank/DDBJ whole genome shotgun (WGS) entry which is preliminary data.</text>
</comment>
<evidence type="ECO:0000313" key="3">
    <source>
        <dbReference type="EMBL" id="GBF57812.1"/>
    </source>
</evidence>
<evidence type="ECO:0000259" key="2">
    <source>
        <dbReference type="Pfam" id="PF12625"/>
    </source>
</evidence>
<evidence type="ECO:0000313" key="4">
    <source>
        <dbReference type="Proteomes" id="UP000245086"/>
    </source>
</evidence>
<dbReference type="GO" id="GO:0005829">
    <property type="term" value="C:cytosol"/>
    <property type="evidence" value="ECO:0007669"/>
    <property type="project" value="TreeGrafter"/>
</dbReference>
<dbReference type="InterPro" id="IPR032687">
    <property type="entry name" value="AraC-type_N"/>
</dbReference>
<dbReference type="PANTHER" id="PTHR47894:SF1">
    <property type="entry name" value="HTH-TYPE TRANSCRIPTIONAL REGULATOR VQSM"/>
    <property type="match status" value="1"/>
</dbReference>
<sequence>MPCRIKRSSVPVRYLIDLVGPEAARGLFTLSALEWPGAEADISFEQTWKILNNNIRFNQDETHSLASRPHRLGTFEVLAASMSQADDFADGLRRFQHASDLINSEVLLHHELSRNGLRVSVNCPSMPKPAGDLYNEIWLMMLHCLCVWLTNGAIPVRWIELPRHGTADLGTMLCLLDRPVRLTKSERVVIVYAPSAAHAALHSRKIQHYEEEAEAIYRGLAQAAQAHNLVSADHDFVDLVNKAFDGGQMHQGSIARQLGVSTATLRRQLSFQGTSFRSLLEVHRQCNDQAHSAAHVHSEQAAQLLGYSDSRSLRRARQRWRRQTV</sequence>
<proteinExistence type="predicted"/>
<dbReference type="GO" id="GO:0003700">
    <property type="term" value="F:DNA-binding transcription factor activity"/>
    <property type="evidence" value="ECO:0007669"/>
    <property type="project" value="TreeGrafter"/>
</dbReference>
<dbReference type="Pfam" id="PF12625">
    <property type="entry name" value="Arabinose_bd"/>
    <property type="match status" value="1"/>
</dbReference>
<dbReference type="Proteomes" id="UP000245086">
    <property type="component" value="Unassembled WGS sequence"/>
</dbReference>
<dbReference type="PANTHER" id="PTHR47894">
    <property type="entry name" value="HTH-TYPE TRANSCRIPTIONAL REGULATOR GADX"/>
    <property type="match status" value="1"/>
</dbReference>
<dbReference type="OrthoDB" id="9805730at2"/>
<evidence type="ECO:0000256" key="1">
    <source>
        <dbReference type="ARBA" id="ARBA00023125"/>
    </source>
</evidence>
<name>A0A2P2E9S1_9PROT</name>